<feature type="region of interest" description="Disordered" evidence="4">
    <location>
        <begin position="639"/>
        <end position="660"/>
    </location>
</feature>
<evidence type="ECO:0000256" key="4">
    <source>
        <dbReference type="SAM" id="MobiDB-lite"/>
    </source>
</evidence>
<evidence type="ECO:0000256" key="3">
    <source>
        <dbReference type="ARBA" id="ARBA00023273"/>
    </source>
</evidence>
<sequence length="819" mass="94035">IYYLIDDLCYFFLLLDLKHYESLITEMSQKTTTLIQHIKALGLSQKECAKVIEYLNDYAEDKSVVNLVKKLISLLQPVEYLSLLKDIRHSIRQKDQPYFDKLINIYLYGNDASQNNHSHRKTHSALNATEPRYVTSHGNKWSFKVINIEKVSGNVGLFLCGKIESIPGLKVGYIDEGSIAHTKGVKKGDYIIEVNGKSMEKISLKTALAVLPLLTSLKLIIKRPEKIIKTLSTSLNPWTKEKIYPTTTSASYTTVKSPSQQTIKLVRKSFKDSIGFSIRGGNEYLSPIYVSGVDKFSIAESSGLKVGDCILSINGKDCRGLNHHEAVQFIQNNSHLTFKVKRNNSKTRSISHQSSRYCTLQPKASDKTCVSKSMENLSHQPKPFKSSTLRWKSTSDLYTTITPKEMEMDTRRYEKRWRNLLTVNEYTILKALLSHYKKNKDVESLVLNVVQSFNRNTRLELLNDIRNLVRDEHVERYDDLIRSQFDGTFFKTRSNNHALERHNTMPASLSKLWFQSNENGDVNDGFPTSTPRQRPRNNVVDNSGHSTDPRSVSASSGYRGNRYHTMNERNRHPRNDFFDYAPPRSHSVEQREHSDRPTHLKTKRERDQQRSKSLKARNECHYRESSIDSSFNTETNWILKKPNDNQQRHQNTSYTASSRRHVGEIFPTVGDDVRSFEMDSSPHRSYAEHDQNNNANNYSPSGLFHAQSFKVNPIHQEDHTSTGYLQYQNDSPLSHRRHKSVPDLSNVDHYRSSSFSRSPSYKDHIAAHNLDIQVAPQKPTRGRPMKLSDDQNKYTIQLGSSSMTIESVTVHKPSQITRV</sequence>
<feature type="compositionally biased region" description="Polar residues" evidence="4">
    <location>
        <begin position="520"/>
        <end position="532"/>
    </location>
</feature>
<dbReference type="AlphaFoldDB" id="A0A7M5WYX4"/>
<evidence type="ECO:0000256" key="1">
    <source>
        <dbReference type="ARBA" id="ARBA00004316"/>
    </source>
</evidence>
<proteinExistence type="predicted"/>
<keyword evidence="3" id="KW-0966">Cell projection</keyword>
<dbReference type="PANTHER" id="PTHR23116:SF29">
    <property type="entry name" value="PDZ DOMAIN-CONTAINING PROTEIN 7"/>
    <property type="match status" value="1"/>
</dbReference>
<feature type="compositionally biased region" description="Basic and acidic residues" evidence="4">
    <location>
        <begin position="673"/>
        <end position="691"/>
    </location>
</feature>
<evidence type="ECO:0000259" key="5">
    <source>
        <dbReference type="PROSITE" id="PS50106"/>
    </source>
</evidence>
<dbReference type="OrthoDB" id="10029564at2759"/>
<dbReference type="InterPro" id="IPR036034">
    <property type="entry name" value="PDZ_sf"/>
</dbReference>
<dbReference type="PANTHER" id="PTHR23116">
    <property type="entry name" value="PDZ DOMAIN CONTAINING WHIRLIN AND HARMONIN-RELATED"/>
    <property type="match status" value="1"/>
</dbReference>
<feature type="domain" description="PDZ" evidence="5">
    <location>
        <begin position="145"/>
        <end position="211"/>
    </location>
</feature>
<protein>
    <recommendedName>
        <fullName evidence="5">PDZ domain-containing protein</fullName>
    </recommendedName>
</protein>
<feature type="region of interest" description="Disordered" evidence="4">
    <location>
        <begin position="520"/>
        <end position="627"/>
    </location>
</feature>
<dbReference type="SUPFAM" id="SSF50156">
    <property type="entry name" value="PDZ domain-like"/>
    <property type="match status" value="2"/>
</dbReference>
<dbReference type="SMART" id="SM00228">
    <property type="entry name" value="PDZ"/>
    <property type="match status" value="2"/>
</dbReference>
<dbReference type="InterPro" id="IPR051844">
    <property type="entry name" value="USH2_Complex_Protein"/>
</dbReference>
<feature type="compositionally biased region" description="Polar residues" evidence="4">
    <location>
        <begin position="648"/>
        <end position="657"/>
    </location>
</feature>
<dbReference type="Gene3D" id="1.20.1160.20">
    <property type="match status" value="2"/>
</dbReference>
<feature type="region of interest" description="Disordered" evidence="4">
    <location>
        <begin position="673"/>
        <end position="703"/>
    </location>
</feature>
<feature type="domain" description="PDZ" evidence="5">
    <location>
        <begin position="262"/>
        <end position="332"/>
    </location>
</feature>
<keyword evidence="7" id="KW-1185">Reference proteome</keyword>
<evidence type="ECO:0000256" key="2">
    <source>
        <dbReference type="ARBA" id="ARBA00022737"/>
    </source>
</evidence>
<keyword evidence="2" id="KW-0677">Repeat</keyword>
<name>A0A7M5WYX4_9CNID</name>
<feature type="compositionally biased region" description="Basic and acidic residues" evidence="4">
    <location>
        <begin position="586"/>
        <end position="626"/>
    </location>
</feature>
<reference evidence="6" key="1">
    <citation type="submission" date="2021-01" db="UniProtKB">
        <authorList>
            <consortium name="EnsemblMetazoa"/>
        </authorList>
    </citation>
    <scope>IDENTIFICATION</scope>
</reference>
<dbReference type="EnsemblMetazoa" id="CLYHEMT014720.1">
    <property type="protein sequence ID" value="CLYHEMP014720.1"/>
    <property type="gene ID" value="CLYHEMG014720"/>
</dbReference>
<dbReference type="PROSITE" id="PS50106">
    <property type="entry name" value="PDZ"/>
    <property type="match status" value="2"/>
</dbReference>
<comment type="subcellular location">
    <subcellularLocation>
        <location evidence="1">Cell projection</location>
    </subcellularLocation>
</comment>
<evidence type="ECO:0000313" key="7">
    <source>
        <dbReference type="Proteomes" id="UP000594262"/>
    </source>
</evidence>
<organism evidence="6 7">
    <name type="scientific">Clytia hemisphaerica</name>
    <dbReference type="NCBI Taxonomy" id="252671"/>
    <lineage>
        <taxon>Eukaryota</taxon>
        <taxon>Metazoa</taxon>
        <taxon>Cnidaria</taxon>
        <taxon>Hydrozoa</taxon>
        <taxon>Hydroidolina</taxon>
        <taxon>Leptothecata</taxon>
        <taxon>Obeliida</taxon>
        <taxon>Clytiidae</taxon>
        <taxon>Clytia</taxon>
    </lineage>
</organism>
<dbReference type="GO" id="GO:0042995">
    <property type="term" value="C:cell projection"/>
    <property type="evidence" value="ECO:0007669"/>
    <property type="project" value="UniProtKB-SubCell"/>
</dbReference>
<evidence type="ECO:0000313" key="6">
    <source>
        <dbReference type="EnsemblMetazoa" id="CLYHEMP014720.1"/>
    </source>
</evidence>
<dbReference type="InterPro" id="IPR001478">
    <property type="entry name" value="PDZ"/>
</dbReference>
<dbReference type="Proteomes" id="UP000594262">
    <property type="component" value="Unplaced"/>
</dbReference>
<feature type="compositionally biased region" description="Polar residues" evidence="4">
    <location>
        <begin position="539"/>
        <end position="558"/>
    </location>
</feature>
<dbReference type="Pfam" id="PF00595">
    <property type="entry name" value="PDZ"/>
    <property type="match status" value="2"/>
</dbReference>
<accession>A0A7M5WYX4</accession>
<dbReference type="Gene3D" id="2.30.42.10">
    <property type="match status" value="2"/>
</dbReference>
<dbReference type="GO" id="GO:0005886">
    <property type="term" value="C:plasma membrane"/>
    <property type="evidence" value="ECO:0007669"/>
    <property type="project" value="TreeGrafter"/>
</dbReference>
<feature type="compositionally biased region" description="Basic and acidic residues" evidence="4">
    <location>
        <begin position="565"/>
        <end position="577"/>
    </location>
</feature>
<dbReference type="Pfam" id="PF23116">
    <property type="entry name" value="HHD_RTEL1"/>
    <property type="match status" value="1"/>
</dbReference>